<dbReference type="GO" id="GO:0005829">
    <property type="term" value="C:cytosol"/>
    <property type="evidence" value="ECO:0007669"/>
    <property type="project" value="TreeGrafter"/>
</dbReference>
<dbReference type="STRING" id="1802723.A2675_03775"/>
<dbReference type="InterPro" id="IPR036249">
    <property type="entry name" value="Thioredoxin-like_sf"/>
</dbReference>
<evidence type="ECO:0000313" key="12">
    <source>
        <dbReference type="Proteomes" id="UP000176997"/>
    </source>
</evidence>
<dbReference type="Pfam" id="PF00578">
    <property type="entry name" value="AhpC-TSA"/>
    <property type="match status" value="1"/>
</dbReference>
<gene>
    <name evidence="11" type="ORF">A2675_03775</name>
</gene>
<dbReference type="CDD" id="cd03015">
    <property type="entry name" value="PRX_Typ2cys"/>
    <property type="match status" value="1"/>
</dbReference>
<evidence type="ECO:0000256" key="9">
    <source>
        <dbReference type="PIRSR" id="PIRSR000239-1"/>
    </source>
</evidence>
<evidence type="ECO:0000256" key="4">
    <source>
        <dbReference type="ARBA" id="ARBA00022559"/>
    </source>
</evidence>
<evidence type="ECO:0000256" key="1">
    <source>
        <dbReference type="ARBA" id="ARBA00004496"/>
    </source>
</evidence>
<reference evidence="11 12" key="1">
    <citation type="journal article" date="2016" name="Nat. Commun.">
        <title>Thousands of microbial genomes shed light on interconnected biogeochemical processes in an aquifer system.</title>
        <authorList>
            <person name="Anantharaman K."/>
            <person name="Brown C.T."/>
            <person name="Hug L.A."/>
            <person name="Sharon I."/>
            <person name="Castelle C.J."/>
            <person name="Probst A.J."/>
            <person name="Thomas B.C."/>
            <person name="Singh A."/>
            <person name="Wilkins M.J."/>
            <person name="Karaoz U."/>
            <person name="Brodie E.L."/>
            <person name="Williams K.H."/>
            <person name="Hubbard S.S."/>
            <person name="Banfield J.F."/>
        </authorList>
    </citation>
    <scope>NUCLEOTIDE SEQUENCE [LARGE SCALE GENOMIC DNA]</scope>
</reference>
<dbReference type="Pfam" id="PF10417">
    <property type="entry name" value="1-cysPrx_C"/>
    <property type="match status" value="1"/>
</dbReference>
<keyword evidence="7" id="KW-1015">Disulfide bond</keyword>
<feature type="domain" description="Thioredoxin" evidence="10">
    <location>
        <begin position="3"/>
        <end position="158"/>
    </location>
</feature>
<dbReference type="Gene3D" id="3.40.30.10">
    <property type="entry name" value="Glutaredoxin"/>
    <property type="match status" value="1"/>
</dbReference>
<dbReference type="GO" id="GO:0033554">
    <property type="term" value="P:cellular response to stress"/>
    <property type="evidence" value="ECO:0007669"/>
    <property type="project" value="TreeGrafter"/>
</dbReference>
<evidence type="ECO:0000256" key="3">
    <source>
        <dbReference type="ARBA" id="ARBA00022490"/>
    </source>
</evidence>
<keyword evidence="3" id="KW-0963">Cytoplasm</keyword>
<protein>
    <submittedName>
        <fullName evidence="11">Peroxiredoxin</fullName>
    </submittedName>
</protein>
<dbReference type="GO" id="GO:0042744">
    <property type="term" value="P:hydrogen peroxide catabolic process"/>
    <property type="evidence" value="ECO:0007669"/>
    <property type="project" value="TreeGrafter"/>
</dbReference>
<dbReference type="SUPFAM" id="SSF52833">
    <property type="entry name" value="Thioredoxin-like"/>
    <property type="match status" value="1"/>
</dbReference>
<evidence type="ECO:0000256" key="6">
    <source>
        <dbReference type="ARBA" id="ARBA00023002"/>
    </source>
</evidence>
<evidence type="ECO:0000259" key="10">
    <source>
        <dbReference type="PROSITE" id="PS51352"/>
    </source>
</evidence>
<dbReference type="PIRSF" id="PIRSF000239">
    <property type="entry name" value="AHPC"/>
    <property type="match status" value="1"/>
</dbReference>
<dbReference type="FunFam" id="3.40.30.10:FF:000002">
    <property type="entry name" value="Alkyl hydroperoxide reductase C"/>
    <property type="match status" value="1"/>
</dbReference>
<proteinExistence type="inferred from homology"/>
<dbReference type="GO" id="GO:0045454">
    <property type="term" value="P:cell redox homeostasis"/>
    <property type="evidence" value="ECO:0007669"/>
    <property type="project" value="TreeGrafter"/>
</dbReference>
<evidence type="ECO:0000256" key="5">
    <source>
        <dbReference type="ARBA" id="ARBA00022862"/>
    </source>
</evidence>
<keyword evidence="6" id="KW-0560">Oxidoreductase</keyword>
<keyword evidence="4" id="KW-0575">Peroxidase</keyword>
<dbReference type="InterPro" id="IPR013766">
    <property type="entry name" value="Thioredoxin_domain"/>
</dbReference>
<comment type="similarity">
    <text evidence="2">Belongs to the peroxiredoxin family. AhpC/Prx1 subfamily.</text>
</comment>
<comment type="subcellular location">
    <subcellularLocation>
        <location evidence="1">Cytoplasm</location>
    </subcellularLocation>
</comment>
<comment type="caution">
    <text evidence="11">The sequence shown here is derived from an EMBL/GenBank/DDBJ whole genome shotgun (WGS) entry which is preliminary data.</text>
</comment>
<feature type="active site" description="Cysteine sulfenic acid (-SOH) intermediate; for peroxidase activity" evidence="9">
    <location>
        <position position="48"/>
    </location>
</feature>
<dbReference type="EMBL" id="MHUS01000008">
    <property type="protein sequence ID" value="OHA81717.1"/>
    <property type="molecule type" value="Genomic_DNA"/>
</dbReference>
<sequence length="188" mass="21181">MHVEIGHEIPDMEVKAYHEDEEKKISLSDYRGKWMVLFFYPGDFTFVCPTELEEMAENYEEFQKLNTEVLSVSVDSVEVHKAWHDTSPAIKKVKFPMLADLTHMLADAFGVLIEEEGVARRGTFIVDPDGILKGVEVNDNSVGRSAKELLRKIKAMQFVREHGGQVCPASWEPGDDALTKGLDLVGKI</sequence>
<evidence type="ECO:0000256" key="8">
    <source>
        <dbReference type="ARBA" id="ARBA00023284"/>
    </source>
</evidence>
<dbReference type="PANTHER" id="PTHR10681">
    <property type="entry name" value="THIOREDOXIN PEROXIDASE"/>
    <property type="match status" value="1"/>
</dbReference>
<dbReference type="InterPro" id="IPR050217">
    <property type="entry name" value="Peroxiredoxin"/>
</dbReference>
<dbReference type="Proteomes" id="UP000176997">
    <property type="component" value="Unassembled WGS sequence"/>
</dbReference>
<evidence type="ECO:0000256" key="7">
    <source>
        <dbReference type="ARBA" id="ARBA00023157"/>
    </source>
</evidence>
<name>A0A1G2S9M1_9BACT</name>
<dbReference type="InterPro" id="IPR019479">
    <property type="entry name" value="Peroxiredoxin_C"/>
</dbReference>
<evidence type="ECO:0000256" key="2">
    <source>
        <dbReference type="ARBA" id="ARBA00009796"/>
    </source>
</evidence>
<organism evidence="11 12">
    <name type="scientific">Candidatus Yonathbacteria bacterium RIFCSPHIGHO2_01_FULL_51_10</name>
    <dbReference type="NCBI Taxonomy" id="1802723"/>
    <lineage>
        <taxon>Bacteria</taxon>
        <taxon>Candidatus Yonathiibacteriota</taxon>
    </lineage>
</organism>
<dbReference type="PANTHER" id="PTHR10681:SF121">
    <property type="entry name" value="ALKYL HYDROPEROXIDE REDUCTASE C"/>
    <property type="match status" value="1"/>
</dbReference>
<keyword evidence="5" id="KW-0049">Antioxidant</keyword>
<dbReference type="PROSITE" id="PS51352">
    <property type="entry name" value="THIOREDOXIN_2"/>
    <property type="match status" value="1"/>
</dbReference>
<dbReference type="AlphaFoldDB" id="A0A1G2S9M1"/>
<evidence type="ECO:0000313" key="11">
    <source>
        <dbReference type="EMBL" id="OHA81717.1"/>
    </source>
</evidence>
<dbReference type="GO" id="GO:0006979">
    <property type="term" value="P:response to oxidative stress"/>
    <property type="evidence" value="ECO:0007669"/>
    <property type="project" value="TreeGrafter"/>
</dbReference>
<dbReference type="InterPro" id="IPR024706">
    <property type="entry name" value="Peroxiredoxin_AhpC-typ"/>
</dbReference>
<accession>A0A1G2S9M1</accession>
<dbReference type="GO" id="GO:0008379">
    <property type="term" value="F:thioredoxin peroxidase activity"/>
    <property type="evidence" value="ECO:0007669"/>
    <property type="project" value="TreeGrafter"/>
</dbReference>
<dbReference type="InterPro" id="IPR000866">
    <property type="entry name" value="AhpC/TSA"/>
</dbReference>
<keyword evidence="8" id="KW-0676">Redox-active center</keyword>